<keyword evidence="2" id="KW-0808">Transferase</keyword>
<feature type="region of interest" description="Disordered" evidence="6">
    <location>
        <begin position="1"/>
        <end position="30"/>
    </location>
</feature>
<feature type="region of interest" description="Disordered" evidence="6">
    <location>
        <begin position="107"/>
        <end position="137"/>
    </location>
</feature>
<feature type="compositionally biased region" description="Basic and acidic residues" evidence="6">
    <location>
        <begin position="1"/>
        <end position="22"/>
    </location>
</feature>
<dbReference type="Pfam" id="PF01513">
    <property type="entry name" value="NAD_kinase"/>
    <property type="match status" value="1"/>
</dbReference>
<dbReference type="Gene3D" id="3.40.50.10330">
    <property type="entry name" value="Probable inorganic polyphosphate/atp-NAD kinase, domain 1"/>
    <property type="match status" value="1"/>
</dbReference>
<name>A0A3D8QNM8_9EURO</name>
<keyword evidence="5" id="KW-0520">NAD</keyword>
<dbReference type="InterPro" id="IPR002504">
    <property type="entry name" value="NADK"/>
</dbReference>
<evidence type="ECO:0000256" key="6">
    <source>
        <dbReference type="SAM" id="MobiDB-lite"/>
    </source>
</evidence>
<dbReference type="STRING" id="1810919.A0A3D8QNM8"/>
<dbReference type="Pfam" id="PF20143">
    <property type="entry name" value="NAD_kinase_C"/>
    <property type="match status" value="1"/>
</dbReference>
<dbReference type="SUPFAM" id="SSF111331">
    <property type="entry name" value="NAD kinase/diacylglycerol kinase-like"/>
    <property type="match status" value="1"/>
</dbReference>
<dbReference type="InterPro" id="IPR017438">
    <property type="entry name" value="ATP-NAD_kinase_N"/>
</dbReference>
<comment type="caution">
    <text evidence="7">The sequence shown here is derived from an EMBL/GenBank/DDBJ whole genome shotgun (WGS) entry which is preliminary data.</text>
</comment>
<dbReference type="GO" id="GO:0003951">
    <property type="term" value="F:NAD+ kinase activity"/>
    <property type="evidence" value="ECO:0007669"/>
    <property type="project" value="InterPro"/>
</dbReference>
<dbReference type="PANTHER" id="PTHR20275">
    <property type="entry name" value="NAD KINASE"/>
    <property type="match status" value="1"/>
</dbReference>
<evidence type="ECO:0000256" key="4">
    <source>
        <dbReference type="ARBA" id="ARBA00022857"/>
    </source>
</evidence>
<dbReference type="EMBL" id="PVWQ01000015">
    <property type="protein sequence ID" value="RDW63064.1"/>
    <property type="molecule type" value="Genomic_DNA"/>
</dbReference>
<evidence type="ECO:0000256" key="1">
    <source>
        <dbReference type="ARBA" id="ARBA00010995"/>
    </source>
</evidence>
<evidence type="ECO:0000313" key="7">
    <source>
        <dbReference type="EMBL" id="RDW63064.1"/>
    </source>
</evidence>
<proteinExistence type="inferred from homology"/>
<keyword evidence="8" id="KW-1185">Reference proteome</keyword>
<comment type="similarity">
    <text evidence="1">Belongs to the NAD kinase family.</text>
</comment>
<accession>A0A3D8QNM8</accession>
<evidence type="ECO:0000256" key="5">
    <source>
        <dbReference type="ARBA" id="ARBA00023027"/>
    </source>
</evidence>
<dbReference type="GO" id="GO:0019674">
    <property type="term" value="P:NAD+ metabolic process"/>
    <property type="evidence" value="ECO:0007669"/>
    <property type="project" value="InterPro"/>
</dbReference>
<dbReference type="PANTHER" id="PTHR20275:SF11">
    <property type="entry name" value="KINASE, PUTATIVE (AFU_ORTHOLOGUE AFUA_5G12870)-RELATED"/>
    <property type="match status" value="1"/>
</dbReference>
<feature type="compositionally biased region" description="Acidic residues" evidence="6">
    <location>
        <begin position="107"/>
        <end position="117"/>
    </location>
</feature>
<evidence type="ECO:0008006" key="9">
    <source>
        <dbReference type="Google" id="ProtNLM"/>
    </source>
</evidence>
<sequence length="512" mass="56650">MDRRPSRDSGPEPKEKENESPKQFEVSFPARTCSHRRKASLVMADEPRIDHTDEATACFVHSLIAGEGPMPAKIANFRISKDKSKLEADILDKSADAGAGAHDVAIAEEDEDEEPEPDGQALPRGKSPATEAVESRHLTKKQLSDMAWNVRNLSKKLDSIRLKLNVKSVFLVTKAGDLSVVDATRQVARWLLSKDRGTEYAVYIENRLRVDPEFDYGGLLDEDASIEPRLKFWDTKLATEQAHLFDLVIALGGDGTVLYTSWLFQHIVPPVLSFSLGSLGFLTKFDFNDYQNILSSAIQDGVLVSLRLRFECTIMRSNPRSKETPASKKARDLVDELIGDESEGSLSHRPDGVMHILNDIVVDRGPNPTMSSIELFGGDEHFTTLQADGVCISTPTGSTAYNMAAGGSLTHPDNPVILITAICAHTLSFRPIILPDTVVLRVGVPYDARTSSWASFDGRQRVELLPGDYVTVSASRYPFANVLPQRGRGDDWMRSLSKTLNWNTRQRQKAMG</sequence>
<dbReference type="GeneID" id="38120545"/>
<dbReference type="FunFam" id="3.40.50.10330:FF:000029">
    <property type="entry name" value="NAD+ kinase, putative"/>
    <property type="match status" value="1"/>
</dbReference>
<dbReference type="InterPro" id="IPR017437">
    <property type="entry name" value="ATP-NAD_kinase_PpnK-typ_C"/>
</dbReference>
<protein>
    <recommendedName>
        <fullName evidence="9">NAD(+) kinase</fullName>
    </recommendedName>
</protein>
<organism evidence="7 8">
    <name type="scientific">Aspergillus mulundensis</name>
    <dbReference type="NCBI Taxonomy" id="1810919"/>
    <lineage>
        <taxon>Eukaryota</taxon>
        <taxon>Fungi</taxon>
        <taxon>Dikarya</taxon>
        <taxon>Ascomycota</taxon>
        <taxon>Pezizomycotina</taxon>
        <taxon>Eurotiomycetes</taxon>
        <taxon>Eurotiomycetidae</taxon>
        <taxon>Eurotiales</taxon>
        <taxon>Aspergillaceae</taxon>
        <taxon>Aspergillus</taxon>
        <taxon>Aspergillus subgen. Nidulantes</taxon>
    </lineage>
</organism>
<reference evidence="7 8" key="1">
    <citation type="journal article" date="2018" name="IMA Fungus">
        <title>IMA Genome-F 9: Draft genome sequence of Annulohypoxylon stygium, Aspergillus mulundensis, Berkeleyomyces basicola (syn. Thielaviopsis basicola), Ceratocystis smalleyi, two Cercospora beticola strains, Coleophoma cylindrospora, Fusarium fracticaudum, Phialophora cf. hyalina, and Morchella septimelata.</title>
        <authorList>
            <person name="Wingfield B.D."/>
            <person name="Bills G.F."/>
            <person name="Dong Y."/>
            <person name="Huang W."/>
            <person name="Nel W.J."/>
            <person name="Swalarsk-Parry B.S."/>
            <person name="Vaghefi N."/>
            <person name="Wilken P.M."/>
            <person name="An Z."/>
            <person name="de Beer Z.W."/>
            <person name="De Vos L."/>
            <person name="Chen L."/>
            <person name="Duong T.A."/>
            <person name="Gao Y."/>
            <person name="Hammerbacher A."/>
            <person name="Kikkert J.R."/>
            <person name="Li Y."/>
            <person name="Li H."/>
            <person name="Li K."/>
            <person name="Li Q."/>
            <person name="Liu X."/>
            <person name="Ma X."/>
            <person name="Naidoo K."/>
            <person name="Pethybridge S.J."/>
            <person name="Sun J."/>
            <person name="Steenkamp E.T."/>
            <person name="van der Nest M.A."/>
            <person name="van Wyk S."/>
            <person name="Wingfield M.J."/>
            <person name="Xiong C."/>
            <person name="Yue Q."/>
            <person name="Zhang X."/>
        </authorList>
    </citation>
    <scope>NUCLEOTIDE SEQUENCE [LARGE SCALE GENOMIC DNA]</scope>
    <source>
        <strain evidence="7 8">DSM 5745</strain>
    </source>
</reference>
<dbReference type="GO" id="GO:0006741">
    <property type="term" value="P:NADP+ biosynthetic process"/>
    <property type="evidence" value="ECO:0007669"/>
    <property type="project" value="InterPro"/>
</dbReference>
<evidence type="ECO:0000256" key="2">
    <source>
        <dbReference type="ARBA" id="ARBA00022679"/>
    </source>
</evidence>
<evidence type="ECO:0000313" key="8">
    <source>
        <dbReference type="Proteomes" id="UP000256690"/>
    </source>
</evidence>
<dbReference type="FunFam" id="2.60.200.30:FF:000008">
    <property type="entry name" value="Putative NAD+ kinase"/>
    <property type="match status" value="1"/>
</dbReference>
<dbReference type="InterPro" id="IPR016064">
    <property type="entry name" value="NAD/diacylglycerol_kinase_sf"/>
</dbReference>
<dbReference type="AlphaFoldDB" id="A0A3D8QNM8"/>
<dbReference type="HAMAP" id="MF_00361">
    <property type="entry name" value="NAD_kinase"/>
    <property type="match status" value="1"/>
</dbReference>
<dbReference type="OrthoDB" id="24581at2759"/>
<keyword evidence="3" id="KW-0418">Kinase</keyword>
<dbReference type="RefSeq" id="XP_026599253.1">
    <property type="nucleotide sequence ID" value="XM_026752191.1"/>
</dbReference>
<evidence type="ECO:0000256" key="3">
    <source>
        <dbReference type="ARBA" id="ARBA00022777"/>
    </source>
</evidence>
<gene>
    <name evidence="7" type="ORF">DSM5745_10175</name>
</gene>
<dbReference type="Proteomes" id="UP000256690">
    <property type="component" value="Unassembled WGS sequence"/>
</dbReference>
<dbReference type="Gene3D" id="2.60.200.30">
    <property type="entry name" value="Probable inorganic polyphosphate/atp-NAD kinase, domain 2"/>
    <property type="match status" value="1"/>
</dbReference>
<keyword evidence="4" id="KW-0521">NADP</keyword>